<evidence type="ECO:0000313" key="6">
    <source>
        <dbReference type="RefSeq" id="XP_022108099.1"/>
    </source>
</evidence>
<keyword evidence="1" id="KW-1015">Disulfide bond</keyword>
<keyword evidence="2" id="KW-0732">Signal</keyword>
<evidence type="ECO:0000313" key="4">
    <source>
        <dbReference type="Proteomes" id="UP000694845"/>
    </source>
</evidence>
<feature type="signal peptide" evidence="2">
    <location>
        <begin position="1"/>
        <end position="20"/>
    </location>
</feature>
<feature type="chain" id="PRO_5044665760" evidence="2">
    <location>
        <begin position="21"/>
        <end position="248"/>
    </location>
</feature>
<name>A0A8B7ZSR3_ACAPL</name>
<evidence type="ECO:0000256" key="1">
    <source>
        <dbReference type="ARBA" id="ARBA00023157"/>
    </source>
</evidence>
<dbReference type="GeneID" id="110988663"/>
<gene>
    <name evidence="5 6" type="primary">LOC110988663</name>
</gene>
<organism evidence="4 5">
    <name type="scientific">Acanthaster planci</name>
    <name type="common">Crown-of-thorns starfish</name>
    <dbReference type="NCBI Taxonomy" id="133434"/>
    <lineage>
        <taxon>Eukaryota</taxon>
        <taxon>Metazoa</taxon>
        <taxon>Echinodermata</taxon>
        <taxon>Eleutherozoa</taxon>
        <taxon>Asterozoa</taxon>
        <taxon>Asteroidea</taxon>
        <taxon>Valvatacea</taxon>
        <taxon>Valvatida</taxon>
        <taxon>Acanthasteridae</taxon>
        <taxon>Acanthaster</taxon>
    </lineage>
</organism>
<accession>A0A8B7ZSR3</accession>
<proteinExistence type="predicted"/>
<dbReference type="OrthoDB" id="10059227at2759"/>
<dbReference type="PROSITE" id="PS00524">
    <property type="entry name" value="SMB_1"/>
    <property type="match status" value="1"/>
</dbReference>
<dbReference type="KEGG" id="aplc:110988663"/>
<protein>
    <submittedName>
        <fullName evidence="5 6">Uncharacterized protein LOC110988663</fullName>
    </submittedName>
</protein>
<evidence type="ECO:0000259" key="3">
    <source>
        <dbReference type="PROSITE" id="PS50958"/>
    </source>
</evidence>
<dbReference type="RefSeq" id="XP_022108097.1">
    <property type="nucleotide sequence ID" value="XM_022252405.1"/>
</dbReference>
<dbReference type="Proteomes" id="UP000694845">
    <property type="component" value="Unplaced"/>
</dbReference>
<sequence length="248" mass="25471">MAMYGLLGAILAVLIGMAWAQHCSERPGGCCPGRNDACTAPGTSCFCDDYCQQASDCCSDFPSGCTNPTTSSATTTAQPTTSSPPTTALPTTASGICGSTVQSLACQVQSDSRITLLNVNPSGVNDGADAKSNIKDTCDGGEARRSSYCCTLSGGKTGCSPGGSICLSEDVLQYLLELANSGASFQVNSIAGACHSNTSYHYQGTAVDLQVFDESSHVAWMNRCASMGAVENKGPGDRGHSTHTHCAF</sequence>
<reference evidence="5 6" key="1">
    <citation type="submission" date="2025-04" db="UniProtKB">
        <authorList>
            <consortium name="RefSeq"/>
        </authorList>
    </citation>
    <scope>IDENTIFICATION</scope>
</reference>
<keyword evidence="4" id="KW-1185">Reference proteome</keyword>
<evidence type="ECO:0000313" key="5">
    <source>
        <dbReference type="RefSeq" id="XP_022108097.1"/>
    </source>
</evidence>
<dbReference type="PROSITE" id="PS50958">
    <property type="entry name" value="SMB_2"/>
    <property type="match status" value="1"/>
</dbReference>
<dbReference type="RefSeq" id="XP_022108099.1">
    <property type="nucleotide sequence ID" value="XM_022252407.1"/>
</dbReference>
<dbReference type="AlphaFoldDB" id="A0A8B7ZSR3"/>
<feature type="domain" description="SMB" evidence="3">
    <location>
        <begin position="26"/>
        <end position="69"/>
    </location>
</feature>
<evidence type="ECO:0000256" key="2">
    <source>
        <dbReference type="SAM" id="SignalP"/>
    </source>
</evidence>
<dbReference type="InterPro" id="IPR001212">
    <property type="entry name" value="Somatomedin_B_dom"/>
</dbReference>